<dbReference type="SUPFAM" id="SSF51735">
    <property type="entry name" value="NAD(P)-binding Rossmann-fold domains"/>
    <property type="match status" value="1"/>
</dbReference>
<accession>A0ABV2X1Y2</accession>
<proteinExistence type="inferred from homology"/>
<name>A0ABV2X1Y2_9NOCA</name>
<dbReference type="InterPro" id="IPR020904">
    <property type="entry name" value="Sc_DH/Rdtase_CS"/>
</dbReference>
<dbReference type="PANTHER" id="PTHR42760:SF133">
    <property type="entry name" value="3-OXOACYL-[ACYL-CARRIER-PROTEIN] REDUCTASE"/>
    <property type="match status" value="1"/>
</dbReference>
<dbReference type="InterPro" id="IPR002347">
    <property type="entry name" value="SDR_fam"/>
</dbReference>
<comment type="caution">
    <text evidence="3">The sequence shown here is derived from an EMBL/GenBank/DDBJ whole genome shotgun (WGS) entry which is preliminary data.</text>
</comment>
<dbReference type="PROSITE" id="PS00061">
    <property type="entry name" value="ADH_SHORT"/>
    <property type="match status" value="1"/>
</dbReference>
<comment type="similarity">
    <text evidence="1">Belongs to the short-chain dehydrogenases/reductases (SDR) family.</text>
</comment>
<organism evidence="3 4">
    <name type="scientific">Nocardia rhamnosiphila</name>
    <dbReference type="NCBI Taxonomy" id="426716"/>
    <lineage>
        <taxon>Bacteria</taxon>
        <taxon>Bacillati</taxon>
        <taxon>Actinomycetota</taxon>
        <taxon>Actinomycetes</taxon>
        <taxon>Mycobacteriales</taxon>
        <taxon>Nocardiaceae</taxon>
        <taxon>Nocardia</taxon>
    </lineage>
</organism>
<dbReference type="Proteomes" id="UP001550628">
    <property type="component" value="Unassembled WGS sequence"/>
</dbReference>
<dbReference type="EMBL" id="JBEYBF010000055">
    <property type="protein sequence ID" value="MEU1957148.1"/>
    <property type="molecule type" value="Genomic_DNA"/>
</dbReference>
<dbReference type="RefSeq" id="WP_356959227.1">
    <property type="nucleotide sequence ID" value="NZ_JBEYBD010000025.1"/>
</dbReference>
<sequence>MRENGKTLLDLGGKVVLVTGAAHGQGAEHARQLSAHGAAVVLADLDTAALARTAAELTGPQLSIELDVRDAGAWRAAVDTAVGRFGRIDVLVNNAGVLRKAPLAELSEAELRFVLDVDLIGPVLGMQAVLPAMEPGGSIINIASTAALTGYAEAPAYAAAKWGLRGVTRSVAKELGGLGIRVNTICPGAIDTAMVSEETRSGRGAVERLPIARVGRPGEVSALVAYLASDASGYCTGQDFVIDGGQTA</sequence>
<reference evidence="3 4" key="1">
    <citation type="submission" date="2024-06" db="EMBL/GenBank/DDBJ databases">
        <title>The Natural Products Discovery Center: Release of the First 8490 Sequenced Strains for Exploring Actinobacteria Biosynthetic Diversity.</title>
        <authorList>
            <person name="Kalkreuter E."/>
            <person name="Kautsar S.A."/>
            <person name="Yang D."/>
            <person name="Bader C.D."/>
            <person name="Teijaro C.N."/>
            <person name="Fluegel L."/>
            <person name="Davis C.M."/>
            <person name="Simpson J.R."/>
            <person name="Lauterbach L."/>
            <person name="Steele A.D."/>
            <person name="Gui C."/>
            <person name="Meng S."/>
            <person name="Li G."/>
            <person name="Viehrig K."/>
            <person name="Ye F."/>
            <person name="Su P."/>
            <person name="Kiefer A.F."/>
            <person name="Nichols A."/>
            <person name="Cepeda A.J."/>
            <person name="Yan W."/>
            <person name="Fan B."/>
            <person name="Jiang Y."/>
            <person name="Adhikari A."/>
            <person name="Zheng C.-J."/>
            <person name="Schuster L."/>
            <person name="Cowan T.M."/>
            <person name="Smanski M.J."/>
            <person name="Chevrette M.G."/>
            <person name="De Carvalho L.P.S."/>
            <person name="Shen B."/>
        </authorList>
    </citation>
    <scope>NUCLEOTIDE SEQUENCE [LARGE SCALE GENOMIC DNA]</scope>
    <source>
        <strain evidence="3 4">NPDC019708</strain>
    </source>
</reference>
<keyword evidence="4" id="KW-1185">Reference proteome</keyword>
<evidence type="ECO:0000313" key="3">
    <source>
        <dbReference type="EMBL" id="MEU1957148.1"/>
    </source>
</evidence>
<dbReference type="Gene3D" id="3.40.50.720">
    <property type="entry name" value="NAD(P)-binding Rossmann-like Domain"/>
    <property type="match status" value="1"/>
</dbReference>
<protein>
    <submittedName>
        <fullName evidence="3">SDR family NAD(P)-dependent oxidoreductase</fullName>
    </submittedName>
</protein>
<keyword evidence="2" id="KW-0560">Oxidoreductase</keyword>
<evidence type="ECO:0000256" key="1">
    <source>
        <dbReference type="ARBA" id="ARBA00006484"/>
    </source>
</evidence>
<dbReference type="Pfam" id="PF13561">
    <property type="entry name" value="adh_short_C2"/>
    <property type="match status" value="1"/>
</dbReference>
<dbReference type="PANTHER" id="PTHR42760">
    <property type="entry name" value="SHORT-CHAIN DEHYDROGENASES/REDUCTASES FAMILY MEMBER"/>
    <property type="match status" value="1"/>
</dbReference>
<gene>
    <name evidence="3" type="ORF">ABZ510_35505</name>
</gene>
<dbReference type="InterPro" id="IPR036291">
    <property type="entry name" value="NAD(P)-bd_dom_sf"/>
</dbReference>
<evidence type="ECO:0000313" key="4">
    <source>
        <dbReference type="Proteomes" id="UP001550628"/>
    </source>
</evidence>
<dbReference type="PRINTS" id="PR00080">
    <property type="entry name" value="SDRFAMILY"/>
</dbReference>
<dbReference type="PRINTS" id="PR00081">
    <property type="entry name" value="GDHRDH"/>
</dbReference>
<evidence type="ECO:0000256" key="2">
    <source>
        <dbReference type="ARBA" id="ARBA00023002"/>
    </source>
</evidence>